<feature type="region of interest" description="Disordered" evidence="1">
    <location>
        <begin position="47"/>
        <end position="108"/>
    </location>
</feature>
<accession>A0A0F4Z2L6</accession>
<reference evidence="2 3" key="1">
    <citation type="submission" date="2015-04" db="EMBL/GenBank/DDBJ databases">
        <authorList>
            <person name="Heijne W.H."/>
            <person name="Fedorova N.D."/>
            <person name="Nierman W.C."/>
            <person name="Vollebregt A.W."/>
            <person name="Zhao Z."/>
            <person name="Wu L."/>
            <person name="Kumar M."/>
            <person name="Stam H."/>
            <person name="van den Berg M.A."/>
            <person name="Pel H.J."/>
        </authorList>
    </citation>
    <scope>NUCLEOTIDE SEQUENCE [LARGE SCALE GENOMIC DNA]</scope>
    <source>
        <strain evidence="2 3">CBS 393.64</strain>
    </source>
</reference>
<name>A0A0F4Z2L6_RASE3</name>
<dbReference type="EMBL" id="LASV01000049">
    <property type="protein sequence ID" value="KKA24759.1"/>
    <property type="molecule type" value="Genomic_DNA"/>
</dbReference>
<gene>
    <name evidence="2" type="ORF">T310_1224</name>
</gene>
<evidence type="ECO:0000313" key="3">
    <source>
        <dbReference type="Proteomes" id="UP000053958"/>
    </source>
</evidence>
<evidence type="ECO:0000256" key="1">
    <source>
        <dbReference type="SAM" id="MobiDB-lite"/>
    </source>
</evidence>
<keyword evidence="3" id="KW-1185">Reference proteome</keyword>
<feature type="compositionally biased region" description="Basic and acidic residues" evidence="1">
    <location>
        <begin position="88"/>
        <end position="108"/>
    </location>
</feature>
<comment type="caution">
    <text evidence="2">The sequence shown here is derived from an EMBL/GenBank/DDBJ whole genome shotgun (WGS) entry which is preliminary data.</text>
</comment>
<proteinExistence type="predicted"/>
<evidence type="ECO:0000313" key="2">
    <source>
        <dbReference type="EMBL" id="KKA24759.1"/>
    </source>
</evidence>
<protein>
    <submittedName>
        <fullName evidence="2">Uncharacterized protein</fullName>
    </submittedName>
</protein>
<dbReference type="Proteomes" id="UP000053958">
    <property type="component" value="Unassembled WGS sequence"/>
</dbReference>
<dbReference type="RefSeq" id="XP_013331371.1">
    <property type="nucleotide sequence ID" value="XM_013475917.1"/>
</dbReference>
<dbReference type="AlphaFoldDB" id="A0A0F4Z2L6"/>
<sequence length="108" mass="11288">MANDRSELQQGAIAELQLGVARELVTLIACATLVGLDKAKDVRAEDADCGGTAPAKAEKVEIQGSTAIPRATARTSNEGPVPRTPPSLKRDTADCDAGRGRPVHESRP</sequence>
<dbReference type="GeneID" id="25313575"/>
<organism evidence="2 3">
    <name type="scientific">Rasamsonia emersonii (strain ATCC 16479 / CBS 393.64 / IMI 116815)</name>
    <dbReference type="NCBI Taxonomy" id="1408163"/>
    <lineage>
        <taxon>Eukaryota</taxon>
        <taxon>Fungi</taxon>
        <taxon>Dikarya</taxon>
        <taxon>Ascomycota</taxon>
        <taxon>Pezizomycotina</taxon>
        <taxon>Eurotiomycetes</taxon>
        <taxon>Eurotiomycetidae</taxon>
        <taxon>Eurotiales</taxon>
        <taxon>Trichocomaceae</taxon>
        <taxon>Rasamsonia</taxon>
    </lineage>
</organism>